<name>S7RJI5_GLOTA</name>
<dbReference type="eggNOG" id="KOG1657">
    <property type="taxonomic scope" value="Eukaryota"/>
</dbReference>
<dbReference type="HOGENOM" id="CLU_042061_0_0_1"/>
<evidence type="ECO:0000313" key="5">
    <source>
        <dbReference type="EMBL" id="EPQ54485.1"/>
    </source>
</evidence>
<feature type="compositionally biased region" description="Acidic residues" evidence="3">
    <location>
        <begin position="53"/>
        <end position="74"/>
    </location>
</feature>
<dbReference type="Gene3D" id="1.10.20.10">
    <property type="entry name" value="Histone, subunit A"/>
    <property type="match status" value="1"/>
</dbReference>
<dbReference type="InterPro" id="IPR009072">
    <property type="entry name" value="Histone-fold"/>
</dbReference>
<gene>
    <name evidence="5" type="ORF">GLOTRDRAFT_139067</name>
</gene>
<dbReference type="AlphaFoldDB" id="S7RJI5"/>
<evidence type="ECO:0000256" key="2">
    <source>
        <dbReference type="ARBA" id="ARBA00023242"/>
    </source>
</evidence>
<accession>S7RJI5</accession>
<dbReference type="PANTHER" id="PTHR10252:SF54">
    <property type="entry name" value="CHROMATIN ACCESSIBILITY COMPLEX PROTEIN 1"/>
    <property type="match status" value="1"/>
</dbReference>
<dbReference type="EMBL" id="KB469303">
    <property type="protein sequence ID" value="EPQ54485.1"/>
    <property type="molecule type" value="Genomic_DNA"/>
</dbReference>
<feature type="compositionally biased region" description="Low complexity" evidence="3">
    <location>
        <begin position="267"/>
        <end position="279"/>
    </location>
</feature>
<sequence>MNGHPNGHPDAMRSLHPSIRLLGPSQVHLTLRPSQDNQQFYHHQYYQPRPRESEEEDDDEDVDQLDSDTDENEAADAMQVDRVQGASASLAGPGEPPVKKRRRSSVRKHGQSLLPQELLENILVADGSAGLNMSKEAMFVISMATEEFIKRLSREGQQRAAVDRRTTVDYRDMADCTHQRRQFSFLQDVIPQPMPLAAALQRRAAKADEVPEEEPSISTLSTMPPSASASATFPHSASVSIPHSASYTGAGTISIPPAQQDHTRQPSESARSARTSARSQVKLKIPRPPSASASAHNGGEKVNGKSEAAKLRKRDSRGRWSTVVDGSADAESASRARSGPAPAHVSPAQDSPTPEPHWAVLQAPHEASSSAEPPESFERGAPPPGISLSAGLGLGRAGWGVGPASGFLGGHGRTIYSTQRERTGSSGGSGR</sequence>
<feature type="compositionally biased region" description="Low complexity" evidence="3">
    <location>
        <begin position="363"/>
        <end position="374"/>
    </location>
</feature>
<dbReference type="KEGG" id="gtr:GLOTRDRAFT_139067"/>
<evidence type="ECO:0000256" key="1">
    <source>
        <dbReference type="ARBA" id="ARBA00004123"/>
    </source>
</evidence>
<feature type="compositionally biased region" description="Low complexity" evidence="3">
    <location>
        <begin position="218"/>
        <end position="235"/>
    </location>
</feature>
<keyword evidence="2" id="KW-0539">Nucleus</keyword>
<dbReference type="Proteomes" id="UP000030669">
    <property type="component" value="Unassembled WGS sequence"/>
</dbReference>
<feature type="compositionally biased region" description="Gly residues" evidence="3">
    <location>
        <begin position="392"/>
        <end position="412"/>
    </location>
</feature>
<evidence type="ECO:0000313" key="6">
    <source>
        <dbReference type="Proteomes" id="UP000030669"/>
    </source>
</evidence>
<dbReference type="GO" id="GO:0046982">
    <property type="term" value="F:protein heterodimerization activity"/>
    <property type="evidence" value="ECO:0007669"/>
    <property type="project" value="InterPro"/>
</dbReference>
<evidence type="ECO:0000259" key="4">
    <source>
        <dbReference type="Pfam" id="PF00808"/>
    </source>
</evidence>
<dbReference type="GO" id="GO:0008623">
    <property type="term" value="C:CHRAC"/>
    <property type="evidence" value="ECO:0007669"/>
    <property type="project" value="TreeGrafter"/>
</dbReference>
<dbReference type="GeneID" id="19304157"/>
<organism evidence="5 6">
    <name type="scientific">Gloeophyllum trabeum (strain ATCC 11539 / FP-39264 / Madison 617)</name>
    <name type="common">Brown rot fungus</name>
    <dbReference type="NCBI Taxonomy" id="670483"/>
    <lineage>
        <taxon>Eukaryota</taxon>
        <taxon>Fungi</taxon>
        <taxon>Dikarya</taxon>
        <taxon>Basidiomycota</taxon>
        <taxon>Agaricomycotina</taxon>
        <taxon>Agaricomycetes</taxon>
        <taxon>Gloeophyllales</taxon>
        <taxon>Gloeophyllaceae</taxon>
        <taxon>Gloeophyllum</taxon>
    </lineage>
</organism>
<feature type="region of interest" description="Disordered" evidence="3">
    <location>
        <begin position="248"/>
        <end position="431"/>
    </location>
</feature>
<dbReference type="InterPro" id="IPR003958">
    <property type="entry name" value="CBFA_NFYB_domain"/>
</dbReference>
<proteinExistence type="predicted"/>
<keyword evidence="6" id="KW-1185">Reference proteome</keyword>
<dbReference type="STRING" id="670483.S7RJI5"/>
<protein>
    <recommendedName>
        <fullName evidence="4">Transcription factor CBF/NF-Y/archaeal histone domain-containing protein</fullName>
    </recommendedName>
</protein>
<feature type="region of interest" description="Disordered" evidence="3">
    <location>
        <begin position="32"/>
        <end position="112"/>
    </location>
</feature>
<evidence type="ECO:0000256" key="3">
    <source>
        <dbReference type="SAM" id="MobiDB-lite"/>
    </source>
</evidence>
<dbReference type="RefSeq" id="XP_007866790.1">
    <property type="nucleotide sequence ID" value="XM_007868599.1"/>
</dbReference>
<feature type="region of interest" description="Disordered" evidence="3">
    <location>
        <begin position="204"/>
        <end position="235"/>
    </location>
</feature>
<feature type="compositionally biased region" description="Basic residues" evidence="3">
    <location>
        <begin position="99"/>
        <end position="110"/>
    </location>
</feature>
<dbReference type="PANTHER" id="PTHR10252">
    <property type="entry name" value="HISTONE-LIKE TRANSCRIPTION FACTOR CCAAT-RELATED"/>
    <property type="match status" value="1"/>
</dbReference>
<feature type="compositionally biased region" description="Basic and acidic residues" evidence="3">
    <location>
        <begin position="298"/>
        <end position="310"/>
    </location>
</feature>
<feature type="domain" description="Transcription factor CBF/NF-Y/archaeal histone" evidence="4">
    <location>
        <begin position="123"/>
        <end position="175"/>
    </location>
</feature>
<feature type="compositionally biased region" description="Low complexity" evidence="3">
    <location>
        <begin position="325"/>
        <end position="343"/>
    </location>
</feature>
<comment type="subcellular location">
    <subcellularLocation>
        <location evidence="1">Nucleus</location>
    </subcellularLocation>
</comment>
<dbReference type="Pfam" id="PF00808">
    <property type="entry name" value="CBFD_NFYB_HMF"/>
    <property type="match status" value="1"/>
</dbReference>
<feature type="compositionally biased region" description="Polar residues" evidence="3">
    <location>
        <begin position="32"/>
        <end position="41"/>
    </location>
</feature>
<reference evidence="5 6" key="1">
    <citation type="journal article" date="2012" name="Science">
        <title>The Paleozoic origin of enzymatic lignin decomposition reconstructed from 31 fungal genomes.</title>
        <authorList>
            <person name="Floudas D."/>
            <person name="Binder M."/>
            <person name="Riley R."/>
            <person name="Barry K."/>
            <person name="Blanchette R.A."/>
            <person name="Henrissat B."/>
            <person name="Martinez A.T."/>
            <person name="Otillar R."/>
            <person name="Spatafora J.W."/>
            <person name="Yadav J.S."/>
            <person name="Aerts A."/>
            <person name="Benoit I."/>
            <person name="Boyd A."/>
            <person name="Carlson A."/>
            <person name="Copeland A."/>
            <person name="Coutinho P.M."/>
            <person name="de Vries R.P."/>
            <person name="Ferreira P."/>
            <person name="Findley K."/>
            <person name="Foster B."/>
            <person name="Gaskell J."/>
            <person name="Glotzer D."/>
            <person name="Gorecki P."/>
            <person name="Heitman J."/>
            <person name="Hesse C."/>
            <person name="Hori C."/>
            <person name="Igarashi K."/>
            <person name="Jurgens J.A."/>
            <person name="Kallen N."/>
            <person name="Kersten P."/>
            <person name="Kohler A."/>
            <person name="Kuees U."/>
            <person name="Kumar T.K.A."/>
            <person name="Kuo A."/>
            <person name="LaButti K."/>
            <person name="Larrondo L.F."/>
            <person name="Lindquist E."/>
            <person name="Ling A."/>
            <person name="Lombard V."/>
            <person name="Lucas S."/>
            <person name="Lundell T."/>
            <person name="Martin R."/>
            <person name="McLaughlin D.J."/>
            <person name="Morgenstern I."/>
            <person name="Morin E."/>
            <person name="Murat C."/>
            <person name="Nagy L.G."/>
            <person name="Nolan M."/>
            <person name="Ohm R.A."/>
            <person name="Patyshakuliyeva A."/>
            <person name="Rokas A."/>
            <person name="Ruiz-Duenas F.J."/>
            <person name="Sabat G."/>
            <person name="Salamov A."/>
            <person name="Samejima M."/>
            <person name="Schmutz J."/>
            <person name="Slot J.C."/>
            <person name="St John F."/>
            <person name="Stenlid J."/>
            <person name="Sun H."/>
            <person name="Sun S."/>
            <person name="Syed K."/>
            <person name="Tsang A."/>
            <person name="Wiebenga A."/>
            <person name="Young D."/>
            <person name="Pisabarro A."/>
            <person name="Eastwood D.C."/>
            <person name="Martin F."/>
            <person name="Cullen D."/>
            <person name="Grigoriev I.V."/>
            <person name="Hibbett D.S."/>
        </authorList>
    </citation>
    <scope>NUCLEOTIDE SEQUENCE [LARGE SCALE GENOMIC DNA]</scope>
    <source>
        <strain evidence="5 6">ATCC 11539</strain>
    </source>
</reference>
<dbReference type="GO" id="GO:0006261">
    <property type="term" value="P:DNA-templated DNA replication"/>
    <property type="evidence" value="ECO:0007669"/>
    <property type="project" value="TreeGrafter"/>
</dbReference>
<dbReference type="OMA" id="HYADMAM"/>
<dbReference type="SUPFAM" id="SSF47113">
    <property type="entry name" value="Histone-fold"/>
    <property type="match status" value="2"/>
</dbReference>
<dbReference type="InterPro" id="IPR050568">
    <property type="entry name" value="Transcr_DNA_Rep_Reg"/>
</dbReference>
<dbReference type="OrthoDB" id="636685at2759"/>